<keyword evidence="3 13" id="KW-0963">Cytoplasm</keyword>
<dbReference type="SFLD" id="SFLDS00029">
    <property type="entry name" value="Radical_SAM"/>
    <property type="match status" value="1"/>
</dbReference>
<evidence type="ECO:0000256" key="9">
    <source>
        <dbReference type="ARBA" id="ARBA00022723"/>
    </source>
</evidence>
<dbReference type="PIRSF" id="PIRSF006004">
    <property type="entry name" value="CHP00048"/>
    <property type="match status" value="1"/>
</dbReference>
<evidence type="ECO:0000256" key="10">
    <source>
        <dbReference type="ARBA" id="ARBA00023004"/>
    </source>
</evidence>
<evidence type="ECO:0000259" key="14">
    <source>
        <dbReference type="PROSITE" id="PS51918"/>
    </source>
</evidence>
<keyword evidence="2 13" id="KW-0004">4Fe-4S</keyword>
<name>A0A553IJC1_ACHLA</name>
<keyword evidence="8 13" id="KW-0819">tRNA processing</keyword>
<reference evidence="15 16" key="1">
    <citation type="submission" date="2019-07" db="EMBL/GenBank/DDBJ databases">
        <title>Genome sequence of Acholeplasma laidlawii strain with increased resistance to erythromycin.</title>
        <authorList>
            <person name="Medvedeva E.S."/>
            <person name="Baranova N.B."/>
            <person name="Siniagina M.N."/>
            <person name="Mouzykantov A."/>
            <person name="Chernova O.A."/>
            <person name="Chernov V.M."/>
        </authorList>
    </citation>
    <scope>NUCLEOTIDE SEQUENCE [LARGE SCALE GENOMIC DNA]</scope>
    <source>
        <strain evidence="15 16">PG8REry</strain>
    </source>
</reference>
<dbReference type="InterPro" id="IPR007197">
    <property type="entry name" value="rSAM"/>
</dbReference>
<keyword evidence="10 13" id="KW-0408">Iron</keyword>
<dbReference type="Pfam" id="PF21016">
    <property type="entry name" value="RlmN_N"/>
    <property type="match status" value="1"/>
</dbReference>
<keyword evidence="12 13" id="KW-1015">Disulfide bond</keyword>
<dbReference type="SUPFAM" id="SSF102114">
    <property type="entry name" value="Radical SAM enzymes"/>
    <property type="match status" value="1"/>
</dbReference>
<evidence type="ECO:0000256" key="1">
    <source>
        <dbReference type="ARBA" id="ARBA00004496"/>
    </source>
</evidence>
<dbReference type="EMBL" id="VKID01000001">
    <property type="protein sequence ID" value="TRY00295.1"/>
    <property type="molecule type" value="Genomic_DNA"/>
</dbReference>
<evidence type="ECO:0000256" key="13">
    <source>
        <dbReference type="HAMAP-Rule" id="MF_01849"/>
    </source>
</evidence>
<dbReference type="GO" id="GO:0002935">
    <property type="term" value="F:tRNA (adenine(37)-C2)-methyltransferase activity"/>
    <property type="evidence" value="ECO:0007669"/>
    <property type="project" value="UniProtKB-UniRule"/>
</dbReference>
<accession>A0A553IJC1</accession>
<dbReference type="RefSeq" id="WP_012242208.1">
    <property type="nucleotide sequence ID" value="NZ_CP103951.1"/>
</dbReference>
<organism evidence="15 16">
    <name type="scientific">Acholeplasma laidlawii</name>
    <dbReference type="NCBI Taxonomy" id="2148"/>
    <lineage>
        <taxon>Bacteria</taxon>
        <taxon>Bacillati</taxon>
        <taxon>Mycoplasmatota</taxon>
        <taxon>Mollicutes</taxon>
        <taxon>Acholeplasmatales</taxon>
        <taxon>Acholeplasmataceae</taxon>
        <taxon>Acholeplasma</taxon>
    </lineage>
</organism>
<feature type="binding site" evidence="13">
    <location>
        <position position="287"/>
    </location>
    <ligand>
        <name>S-adenosyl-L-methionine</name>
        <dbReference type="ChEBI" id="CHEBI:59789"/>
    </ligand>
</feature>
<evidence type="ECO:0000256" key="3">
    <source>
        <dbReference type="ARBA" id="ARBA00022490"/>
    </source>
</evidence>
<proteinExistence type="inferred from homology"/>
<dbReference type="GO" id="GO:0070040">
    <property type="term" value="F:rRNA (adenine(2503)-C2-)-methyltransferase activity"/>
    <property type="evidence" value="ECO:0007669"/>
    <property type="project" value="UniProtKB-UniRule"/>
</dbReference>
<evidence type="ECO:0000256" key="11">
    <source>
        <dbReference type="ARBA" id="ARBA00023014"/>
    </source>
</evidence>
<feature type="binding site" evidence="13">
    <location>
        <begin position="156"/>
        <end position="157"/>
    </location>
    <ligand>
        <name>S-adenosyl-L-methionine</name>
        <dbReference type="ChEBI" id="CHEBI:59789"/>
    </ligand>
</feature>
<feature type="binding site" evidence="13">
    <location>
        <begin position="211"/>
        <end position="213"/>
    </location>
    <ligand>
        <name>S-adenosyl-L-methionine</name>
        <dbReference type="ChEBI" id="CHEBI:59789"/>
    </ligand>
</feature>
<keyword evidence="5 13" id="KW-0489">Methyltransferase</keyword>
<dbReference type="GO" id="GO:0030488">
    <property type="term" value="P:tRNA methylation"/>
    <property type="evidence" value="ECO:0007669"/>
    <property type="project" value="UniProtKB-UniRule"/>
</dbReference>
<keyword evidence="7 13" id="KW-0949">S-adenosyl-L-methionine</keyword>
<feature type="domain" description="Radical SAM core" evidence="14">
    <location>
        <begin position="95"/>
        <end position="325"/>
    </location>
</feature>
<dbReference type="GO" id="GO:0019843">
    <property type="term" value="F:rRNA binding"/>
    <property type="evidence" value="ECO:0007669"/>
    <property type="project" value="UniProtKB-UniRule"/>
</dbReference>
<keyword evidence="6 13" id="KW-0808">Transferase</keyword>
<comment type="similarity">
    <text evidence="13">Belongs to the radical SAM superfamily. RlmN family.</text>
</comment>
<dbReference type="AlphaFoldDB" id="A0A553IJC1"/>
<evidence type="ECO:0000256" key="5">
    <source>
        <dbReference type="ARBA" id="ARBA00022603"/>
    </source>
</evidence>
<comment type="function">
    <text evidence="13">Specifically methylates position 2 of adenine 2503 in 23S rRNA and position 2 of adenine 37 in tRNAs.</text>
</comment>
<dbReference type="Pfam" id="PF04055">
    <property type="entry name" value="Radical_SAM"/>
    <property type="match status" value="1"/>
</dbReference>
<gene>
    <name evidence="13 15" type="primary">rlmN</name>
    <name evidence="15" type="ORF">FNV44_04405</name>
</gene>
<keyword evidence="4 13" id="KW-0698">rRNA processing</keyword>
<dbReference type="PANTHER" id="PTHR30544:SF5">
    <property type="entry name" value="RADICAL SAM CORE DOMAIN-CONTAINING PROTEIN"/>
    <property type="match status" value="1"/>
</dbReference>
<dbReference type="Proteomes" id="UP000315938">
    <property type="component" value="Unassembled WGS sequence"/>
</dbReference>
<dbReference type="OMA" id="GTIKWAM"/>
<feature type="binding site" evidence="13">
    <location>
        <position position="116"/>
    </location>
    <ligand>
        <name>[4Fe-4S] cluster</name>
        <dbReference type="ChEBI" id="CHEBI:49883"/>
        <note>4Fe-4S-S-AdoMet</note>
    </ligand>
</feature>
<dbReference type="GO" id="GO:0070475">
    <property type="term" value="P:rRNA base methylation"/>
    <property type="evidence" value="ECO:0007669"/>
    <property type="project" value="UniProtKB-UniRule"/>
</dbReference>
<dbReference type="GO" id="GO:0000049">
    <property type="term" value="F:tRNA binding"/>
    <property type="evidence" value="ECO:0007669"/>
    <property type="project" value="UniProtKB-UniRule"/>
</dbReference>
<dbReference type="InterPro" id="IPR013785">
    <property type="entry name" value="Aldolase_TIM"/>
</dbReference>
<dbReference type="SFLD" id="SFLDG01062">
    <property type="entry name" value="methyltransferase_(Class_A)"/>
    <property type="match status" value="1"/>
</dbReference>
<dbReference type="GO" id="GO:0051539">
    <property type="term" value="F:4 iron, 4 sulfur cluster binding"/>
    <property type="evidence" value="ECO:0007669"/>
    <property type="project" value="UniProtKB-UniRule"/>
</dbReference>
<dbReference type="CDD" id="cd01335">
    <property type="entry name" value="Radical_SAM"/>
    <property type="match status" value="1"/>
</dbReference>
<keyword evidence="9 13" id="KW-0479">Metal-binding</keyword>
<evidence type="ECO:0000256" key="8">
    <source>
        <dbReference type="ARBA" id="ARBA00022694"/>
    </source>
</evidence>
<dbReference type="GO" id="GO:0046872">
    <property type="term" value="F:metal ion binding"/>
    <property type="evidence" value="ECO:0007669"/>
    <property type="project" value="UniProtKB-KW"/>
</dbReference>
<dbReference type="GeneID" id="41338440"/>
<dbReference type="GO" id="GO:0005737">
    <property type="term" value="C:cytoplasm"/>
    <property type="evidence" value="ECO:0007669"/>
    <property type="project" value="UniProtKB-SubCell"/>
</dbReference>
<dbReference type="NCBIfam" id="TIGR00048">
    <property type="entry name" value="rRNA_mod_RlmN"/>
    <property type="match status" value="1"/>
</dbReference>
<dbReference type="InterPro" id="IPR004383">
    <property type="entry name" value="rRNA_lsu_MTrfase_RlmN/Cfr"/>
</dbReference>
<dbReference type="InterPro" id="IPR048641">
    <property type="entry name" value="RlmN_N"/>
</dbReference>
<evidence type="ECO:0000256" key="12">
    <source>
        <dbReference type="ARBA" id="ARBA00023157"/>
    </source>
</evidence>
<dbReference type="InterPro" id="IPR058240">
    <property type="entry name" value="rSAM_sf"/>
</dbReference>
<feature type="binding site" evidence="13">
    <location>
        <position position="109"/>
    </location>
    <ligand>
        <name>[4Fe-4S] cluster</name>
        <dbReference type="ChEBI" id="CHEBI:49883"/>
        <note>4Fe-4S-S-AdoMet</note>
    </ligand>
</feature>
<evidence type="ECO:0000256" key="2">
    <source>
        <dbReference type="ARBA" id="ARBA00022485"/>
    </source>
</evidence>
<dbReference type="EC" id="2.1.1.192" evidence="13"/>
<feature type="binding site" evidence="13">
    <location>
        <position position="188"/>
    </location>
    <ligand>
        <name>S-adenosyl-L-methionine</name>
        <dbReference type="ChEBI" id="CHEBI:59789"/>
    </ligand>
</feature>
<keyword evidence="11 13" id="KW-0411">Iron-sulfur</keyword>
<comment type="miscellaneous">
    <text evidence="13">Reaction proceeds by a ping-pong mechanism involving intermediate methylation of a conserved cysteine residue.</text>
</comment>
<comment type="catalytic activity">
    <reaction evidence="13">
        <text>adenosine(37) in tRNA + 2 reduced [2Fe-2S]-[ferredoxin] + 2 S-adenosyl-L-methionine = 2-methyladenosine(37) in tRNA + 5'-deoxyadenosine + L-methionine + 2 oxidized [2Fe-2S]-[ferredoxin] + S-adenosyl-L-homocysteine</text>
        <dbReference type="Rhea" id="RHEA:43332"/>
        <dbReference type="Rhea" id="RHEA-COMP:10000"/>
        <dbReference type="Rhea" id="RHEA-COMP:10001"/>
        <dbReference type="Rhea" id="RHEA-COMP:10162"/>
        <dbReference type="Rhea" id="RHEA-COMP:10485"/>
        <dbReference type="ChEBI" id="CHEBI:17319"/>
        <dbReference type="ChEBI" id="CHEBI:33737"/>
        <dbReference type="ChEBI" id="CHEBI:33738"/>
        <dbReference type="ChEBI" id="CHEBI:57844"/>
        <dbReference type="ChEBI" id="CHEBI:57856"/>
        <dbReference type="ChEBI" id="CHEBI:59789"/>
        <dbReference type="ChEBI" id="CHEBI:74411"/>
        <dbReference type="ChEBI" id="CHEBI:74497"/>
        <dbReference type="EC" id="2.1.1.192"/>
    </reaction>
</comment>
<evidence type="ECO:0000256" key="7">
    <source>
        <dbReference type="ARBA" id="ARBA00022691"/>
    </source>
</evidence>
<protein>
    <recommendedName>
        <fullName evidence="13">Probable dual-specificity RNA methyltransferase RlmN</fullName>
        <ecNumber evidence="13">2.1.1.192</ecNumber>
    </recommendedName>
    <alternativeName>
        <fullName evidence="13">23S rRNA (adenine(2503)-C(2))-methyltransferase</fullName>
    </alternativeName>
    <alternativeName>
        <fullName evidence="13">23S rRNA m2A2503 methyltransferase</fullName>
    </alternativeName>
    <alternativeName>
        <fullName evidence="13">Ribosomal RNA large subunit methyltransferase N</fullName>
    </alternativeName>
    <alternativeName>
        <fullName evidence="13">tRNA (adenine(37)-C(2))-methyltransferase</fullName>
    </alternativeName>
    <alternativeName>
        <fullName evidence="13">tRNA m2A37 methyltransferase</fullName>
    </alternativeName>
</protein>
<evidence type="ECO:0000256" key="4">
    <source>
        <dbReference type="ARBA" id="ARBA00022552"/>
    </source>
</evidence>
<dbReference type="InterPro" id="IPR027492">
    <property type="entry name" value="RNA_MTrfase_RlmN"/>
</dbReference>
<dbReference type="PANTHER" id="PTHR30544">
    <property type="entry name" value="23S RRNA METHYLTRANSFERASE"/>
    <property type="match status" value="1"/>
</dbReference>
<dbReference type="HAMAP" id="MF_01849">
    <property type="entry name" value="RNA_methyltr_RlmN"/>
    <property type="match status" value="1"/>
</dbReference>
<sequence length="338" mass="38282">MLIYDLTYEELEEFIVENGYKKFRADQIWNWLYKQKIEAFSEMNNIPEDIIKLLNDNYTFAGLETVIKNTSADGTIKFLFDLKDANLIETVLMSHNYGMSACVTTQVGCNIGCSFCASGVLKKKRDLTAGEIVAQIIRAEKESGVRVSSIVIMGIGEPFDNYKNFVKFISIVNHPKGLAIGARHITVSTSGLVPKIKEFAHLGIQVNLAVSLHAPNNEIRSKLMKINDRFKVEEVVDAIKYYIHVTNRRVTIEYIMIQDLNDSVETAVELAKLLKGMNVYVNLIPYNTVKEADYQRSSLENRLAFHKTLKEHKITAILRKEQGHDINAACGQLRSQNL</sequence>
<comment type="caution">
    <text evidence="13">Lacks conserved residue(s) required for the propagation of feature annotation.</text>
</comment>
<dbReference type="InterPro" id="IPR006638">
    <property type="entry name" value="Elp3/MiaA/NifB-like_rSAM"/>
</dbReference>
<dbReference type="PROSITE" id="PS51918">
    <property type="entry name" value="RADICAL_SAM"/>
    <property type="match status" value="1"/>
</dbReference>
<comment type="caution">
    <text evidence="15">The sequence shown here is derived from an EMBL/GenBank/DDBJ whole genome shotgun (WGS) entry which is preliminary data.</text>
</comment>
<comment type="cofactor">
    <cofactor evidence="13">
        <name>[4Fe-4S] cluster</name>
        <dbReference type="ChEBI" id="CHEBI:49883"/>
    </cofactor>
    <text evidence="13">Binds 1 [4Fe-4S] cluster. The cluster is coordinated with 3 cysteines and an exchangeable S-adenosyl-L-methionine.</text>
</comment>
<evidence type="ECO:0000313" key="16">
    <source>
        <dbReference type="Proteomes" id="UP000315938"/>
    </source>
</evidence>
<dbReference type="SMART" id="SM00729">
    <property type="entry name" value="Elp3"/>
    <property type="match status" value="1"/>
</dbReference>
<feature type="active site" description="S-methylcysteine intermediate" evidence="13">
    <location>
        <position position="330"/>
    </location>
</feature>
<comment type="subcellular location">
    <subcellularLocation>
        <location evidence="1 13">Cytoplasm</location>
    </subcellularLocation>
</comment>
<dbReference type="SFLD" id="SFLDF00275">
    <property type="entry name" value="adenosine_C2_methyltransferase"/>
    <property type="match status" value="1"/>
</dbReference>
<dbReference type="Gene3D" id="3.20.20.70">
    <property type="entry name" value="Aldolase class I"/>
    <property type="match status" value="1"/>
</dbReference>
<feature type="binding site" evidence="13">
    <location>
        <position position="113"/>
    </location>
    <ligand>
        <name>[4Fe-4S] cluster</name>
        <dbReference type="ChEBI" id="CHEBI:49883"/>
        <note>4Fe-4S-S-AdoMet</note>
    </ligand>
</feature>
<dbReference type="Gene3D" id="1.10.150.530">
    <property type="match status" value="1"/>
</dbReference>
<feature type="active site" description="Proton acceptor" evidence="13">
    <location>
        <position position="89"/>
    </location>
</feature>
<evidence type="ECO:0000313" key="15">
    <source>
        <dbReference type="EMBL" id="TRY00295.1"/>
    </source>
</evidence>
<evidence type="ECO:0000256" key="6">
    <source>
        <dbReference type="ARBA" id="ARBA00022679"/>
    </source>
</evidence>
<dbReference type="SMR" id="A0A553IJC1"/>
<dbReference type="FunFam" id="3.20.20.70:FF:000014">
    <property type="entry name" value="Probable dual-specificity RNA methyltransferase RlmN"/>
    <property type="match status" value="1"/>
</dbReference>
<comment type="catalytic activity">
    <reaction evidence="13">
        <text>adenosine(2503) in 23S rRNA + 2 reduced [2Fe-2S]-[ferredoxin] + 2 S-adenosyl-L-methionine = 2-methyladenosine(2503) in 23S rRNA + 5'-deoxyadenosine + L-methionine + 2 oxidized [2Fe-2S]-[ferredoxin] + S-adenosyl-L-homocysteine</text>
        <dbReference type="Rhea" id="RHEA:42916"/>
        <dbReference type="Rhea" id="RHEA-COMP:10000"/>
        <dbReference type="Rhea" id="RHEA-COMP:10001"/>
        <dbReference type="Rhea" id="RHEA-COMP:10152"/>
        <dbReference type="Rhea" id="RHEA-COMP:10282"/>
        <dbReference type="ChEBI" id="CHEBI:17319"/>
        <dbReference type="ChEBI" id="CHEBI:33737"/>
        <dbReference type="ChEBI" id="CHEBI:33738"/>
        <dbReference type="ChEBI" id="CHEBI:57844"/>
        <dbReference type="ChEBI" id="CHEBI:57856"/>
        <dbReference type="ChEBI" id="CHEBI:59789"/>
        <dbReference type="ChEBI" id="CHEBI:74411"/>
        <dbReference type="ChEBI" id="CHEBI:74497"/>
        <dbReference type="EC" id="2.1.1.192"/>
    </reaction>
</comment>
<dbReference type="InterPro" id="IPR040072">
    <property type="entry name" value="Methyltransferase_A"/>
</dbReference>